<organism evidence="1">
    <name type="scientific">Aliivibrio wodanis</name>
    <dbReference type="NCBI Taxonomy" id="80852"/>
    <lineage>
        <taxon>Bacteria</taxon>
        <taxon>Pseudomonadati</taxon>
        <taxon>Pseudomonadota</taxon>
        <taxon>Gammaproteobacteria</taxon>
        <taxon>Vibrionales</taxon>
        <taxon>Vibrionaceae</taxon>
        <taxon>Aliivibrio</taxon>
    </lineage>
</organism>
<name>A0A5Q4ZI68_9GAMM</name>
<proteinExistence type="predicted"/>
<evidence type="ECO:0000313" key="1">
    <source>
        <dbReference type="EMBL" id="VVV04040.1"/>
    </source>
</evidence>
<gene>
    <name evidence="1" type="ORF">AW0309160_01423</name>
</gene>
<reference evidence="1" key="1">
    <citation type="submission" date="2019-09" db="EMBL/GenBank/DDBJ databases">
        <authorList>
            <person name="Hjerde E."/>
        </authorList>
    </citation>
    <scope>NUCLEOTIDE SEQUENCE</scope>
    <source>
        <strain evidence="1">06/09/160</strain>
    </source>
</reference>
<dbReference type="EMBL" id="LR721750">
    <property type="protein sequence ID" value="VVV04040.1"/>
    <property type="molecule type" value="Genomic_DNA"/>
</dbReference>
<protein>
    <submittedName>
        <fullName evidence="1">Uncharacterized protein</fullName>
    </submittedName>
</protein>
<dbReference type="AlphaFoldDB" id="A0A5Q4ZI68"/>
<accession>A0A5Q4ZI68</accession>
<sequence length="95" mass="11119">MFLYKTDGSILFVVVKKEDEYLSDAELICLSNIKSVLECDVEVAYLAEERKQASDEMDVFVYVKNILMFEEYYRYVLGVKGDFLNDSEWGFKKSN</sequence>